<evidence type="ECO:0000256" key="5">
    <source>
        <dbReference type="SAM" id="MobiDB-lite"/>
    </source>
</evidence>
<proteinExistence type="inferred from homology"/>
<dbReference type="Pfam" id="PF00126">
    <property type="entry name" value="HTH_1"/>
    <property type="match status" value="1"/>
</dbReference>
<evidence type="ECO:0000313" key="7">
    <source>
        <dbReference type="EMBL" id="GGH33421.1"/>
    </source>
</evidence>
<dbReference type="GO" id="GO:0003677">
    <property type="term" value="F:DNA binding"/>
    <property type="evidence" value="ECO:0007669"/>
    <property type="project" value="UniProtKB-KW"/>
</dbReference>
<keyword evidence="2" id="KW-0805">Transcription regulation</keyword>
<comment type="similarity">
    <text evidence="1">Belongs to the LysR transcriptional regulatory family.</text>
</comment>
<dbReference type="InterPro" id="IPR036388">
    <property type="entry name" value="WH-like_DNA-bd_sf"/>
</dbReference>
<accession>A0A917IBF6</accession>
<feature type="region of interest" description="Disordered" evidence="5">
    <location>
        <begin position="312"/>
        <end position="352"/>
    </location>
</feature>
<reference evidence="7" key="1">
    <citation type="journal article" date="2014" name="Int. J. Syst. Evol. Microbiol.">
        <title>Complete genome sequence of Corynebacterium casei LMG S-19264T (=DSM 44701T), isolated from a smear-ripened cheese.</title>
        <authorList>
            <consortium name="US DOE Joint Genome Institute (JGI-PGF)"/>
            <person name="Walter F."/>
            <person name="Albersmeier A."/>
            <person name="Kalinowski J."/>
            <person name="Ruckert C."/>
        </authorList>
    </citation>
    <scope>NUCLEOTIDE SEQUENCE</scope>
    <source>
        <strain evidence="7">CGMCC 1.15794</strain>
    </source>
</reference>
<dbReference type="InterPro" id="IPR005119">
    <property type="entry name" value="LysR_subst-bd"/>
</dbReference>
<evidence type="ECO:0000256" key="4">
    <source>
        <dbReference type="ARBA" id="ARBA00023163"/>
    </source>
</evidence>
<dbReference type="Gene3D" id="1.10.10.10">
    <property type="entry name" value="Winged helix-like DNA-binding domain superfamily/Winged helix DNA-binding domain"/>
    <property type="match status" value="1"/>
</dbReference>
<sequence>MNDLRRIDANLVVVLDAVLRERSLTRAGLAVGMSQPAVSGALAKLRALLDDQLLIRNGRSFDLTPKAERLQPLVRDALREVGRTFNLRPMFDPATSDRRFHIWASDYVLATMSSTLRGILRDEAPDTSVEFGTLTGQQPVSPVDLLRADVVISSVNRGIPGKRQSLFSDSLVCIASAENPRLRGARFELEDLADLPYAQVVFAENVITISDDALSAAGIEPRVAMTLPGFLSLPFMIQGTDMYGMVPSRVAELYAEPLGLVVADTPLPHSTLIEAVFWHPSKTNDPALRWLVSVLRKTAEVVEFGTEFAEVWPAPPSQPRPSGQTTRSGYPTDASRRGGATAIAAARSGEEL</sequence>
<evidence type="ECO:0000256" key="2">
    <source>
        <dbReference type="ARBA" id="ARBA00023015"/>
    </source>
</evidence>
<reference evidence="7" key="2">
    <citation type="submission" date="2020-09" db="EMBL/GenBank/DDBJ databases">
        <authorList>
            <person name="Sun Q."/>
            <person name="Zhou Y."/>
        </authorList>
    </citation>
    <scope>NUCLEOTIDE SEQUENCE</scope>
    <source>
        <strain evidence="7">CGMCC 1.15794</strain>
    </source>
</reference>
<feature type="domain" description="HTH lysR-type" evidence="6">
    <location>
        <begin position="7"/>
        <end position="64"/>
    </location>
</feature>
<dbReference type="GO" id="GO:0003700">
    <property type="term" value="F:DNA-binding transcription factor activity"/>
    <property type="evidence" value="ECO:0007669"/>
    <property type="project" value="InterPro"/>
</dbReference>
<dbReference type="InterPro" id="IPR000847">
    <property type="entry name" value="LysR_HTH_N"/>
</dbReference>
<dbReference type="EMBL" id="BMJY01000001">
    <property type="protein sequence ID" value="GGH33421.1"/>
    <property type="molecule type" value="Genomic_DNA"/>
</dbReference>
<gene>
    <name evidence="7" type="ORF">GCM10010921_00340</name>
</gene>
<evidence type="ECO:0000313" key="8">
    <source>
        <dbReference type="Proteomes" id="UP000657592"/>
    </source>
</evidence>
<keyword evidence="3" id="KW-0238">DNA-binding</keyword>
<feature type="compositionally biased region" description="Polar residues" evidence="5">
    <location>
        <begin position="320"/>
        <end position="329"/>
    </location>
</feature>
<evidence type="ECO:0000256" key="3">
    <source>
        <dbReference type="ARBA" id="ARBA00023125"/>
    </source>
</evidence>
<organism evidence="7 8">
    <name type="scientific">Microbacterium album</name>
    <dbReference type="NCBI Taxonomy" id="2053191"/>
    <lineage>
        <taxon>Bacteria</taxon>
        <taxon>Bacillati</taxon>
        <taxon>Actinomycetota</taxon>
        <taxon>Actinomycetes</taxon>
        <taxon>Micrococcales</taxon>
        <taxon>Microbacteriaceae</taxon>
        <taxon>Microbacterium</taxon>
    </lineage>
</organism>
<dbReference type="InterPro" id="IPR050389">
    <property type="entry name" value="LysR-type_TF"/>
</dbReference>
<keyword evidence="4" id="KW-0804">Transcription</keyword>
<name>A0A917IBF6_9MICO</name>
<protein>
    <submittedName>
        <fullName evidence="7">LysR family transcriptional regulator</fullName>
    </submittedName>
</protein>
<dbReference type="InterPro" id="IPR036390">
    <property type="entry name" value="WH_DNA-bd_sf"/>
</dbReference>
<dbReference type="Proteomes" id="UP000657592">
    <property type="component" value="Unassembled WGS sequence"/>
</dbReference>
<dbReference type="PANTHER" id="PTHR30118:SF15">
    <property type="entry name" value="TRANSCRIPTIONAL REGULATORY PROTEIN"/>
    <property type="match status" value="1"/>
</dbReference>
<evidence type="ECO:0000256" key="1">
    <source>
        <dbReference type="ARBA" id="ARBA00009437"/>
    </source>
</evidence>
<dbReference type="PROSITE" id="PS50931">
    <property type="entry name" value="HTH_LYSR"/>
    <property type="match status" value="1"/>
</dbReference>
<dbReference type="SUPFAM" id="SSF53850">
    <property type="entry name" value="Periplasmic binding protein-like II"/>
    <property type="match status" value="1"/>
</dbReference>
<keyword evidence="8" id="KW-1185">Reference proteome</keyword>
<dbReference type="CDD" id="cd08417">
    <property type="entry name" value="PBP2_Nitroaromatics_like"/>
    <property type="match status" value="1"/>
</dbReference>
<dbReference type="InterPro" id="IPR037402">
    <property type="entry name" value="YidZ_PBP2"/>
</dbReference>
<dbReference type="SUPFAM" id="SSF46785">
    <property type="entry name" value="Winged helix' DNA-binding domain"/>
    <property type="match status" value="1"/>
</dbReference>
<feature type="compositionally biased region" description="Low complexity" evidence="5">
    <location>
        <begin position="337"/>
        <end position="352"/>
    </location>
</feature>
<dbReference type="RefSeq" id="WP_188754224.1">
    <property type="nucleotide sequence ID" value="NZ_BMJY01000001.1"/>
</dbReference>
<dbReference type="Pfam" id="PF03466">
    <property type="entry name" value="LysR_substrate"/>
    <property type="match status" value="1"/>
</dbReference>
<dbReference type="Gene3D" id="3.40.190.10">
    <property type="entry name" value="Periplasmic binding protein-like II"/>
    <property type="match status" value="2"/>
</dbReference>
<evidence type="ECO:0000259" key="6">
    <source>
        <dbReference type="PROSITE" id="PS50931"/>
    </source>
</evidence>
<dbReference type="PANTHER" id="PTHR30118">
    <property type="entry name" value="HTH-TYPE TRANSCRIPTIONAL REGULATOR LEUO-RELATED"/>
    <property type="match status" value="1"/>
</dbReference>
<dbReference type="AlphaFoldDB" id="A0A917IBF6"/>
<comment type="caution">
    <text evidence="7">The sequence shown here is derived from an EMBL/GenBank/DDBJ whole genome shotgun (WGS) entry which is preliminary data.</text>
</comment>